<keyword evidence="5" id="KW-0342">GTP-binding</keyword>
<dbReference type="PRINTS" id="PR00315">
    <property type="entry name" value="ELONGATNFCT"/>
</dbReference>
<organism evidence="8 9">
    <name type="scientific">Pseudallescheria apiosperma</name>
    <name type="common">Scedosporium apiospermum</name>
    <dbReference type="NCBI Taxonomy" id="563466"/>
    <lineage>
        <taxon>Eukaryota</taxon>
        <taxon>Fungi</taxon>
        <taxon>Dikarya</taxon>
        <taxon>Ascomycota</taxon>
        <taxon>Pezizomycotina</taxon>
        <taxon>Sordariomycetes</taxon>
        <taxon>Hypocreomycetidae</taxon>
        <taxon>Microascales</taxon>
        <taxon>Microascaceae</taxon>
        <taxon>Scedosporium</taxon>
    </lineage>
</organism>
<dbReference type="GO" id="GO:0003924">
    <property type="term" value="F:GTPase activity"/>
    <property type="evidence" value="ECO:0007669"/>
    <property type="project" value="InterPro"/>
</dbReference>
<dbReference type="InterPro" id="IPR000795">
    <property type="entry name" value="T_Tr_GTP-bd_dom"/>
</dbReference>
<evidence type="ECO:0000256" key="2">
    <source>
        <dbReference type="ARBA" id="ARBA00022741"/>
    </source>
</evidence>
<dbReference type="SUPFAM" id="SSF54980">
    <property type="entry name" value="EF-G C-terminal domain-like"/>
    <property type="match status" value="2"/>
</dbReference>
<dbReference type="OMA" id="GPQFTFP"/>
<dbReference type="InterPro" id="IPR031157">
    <property type="entry name" value="G_TR_CS"/>
</dbReference>
<dbReference type="PROSITE" id="PS51722">
    <property type="entry name" value="G_TR_2"/>
    <property type="match status" value="1"/>
</dbReference>
<protein>
    <recommendedName>
        <fullName evidence="1">Elongation factor 2</fullName>
    </recommendedName>
</protein>
<evidence type="ECO:0000256" key="6">
    <source>
        <dbReference type="ARBA" id="ARBA00024731"/>
    </source>
</evidence>
<dbReference type="InterPro" id="IPR027417">
    <property type="entry name" value="P-loop_NTPase"/>
</dbReference>
<evidence type="ECO:0000313" key="9">
    <source>
        <dbReference type="Proteomes" id="UP000028545"/>
    </source>
</evidence>
<dbReference type="InterPro" id="IPR005225">
    <property type="entry name" value="Small_GTP-bd"/>
</dbReference>
<dbReference type="GO" id="GO:0005525">
    <property type="term" value="F:GTP binding"/>
    <property type="evidence" value="ECO:0007669"/>
    <property type="project" value="UniProtKB-KW"/>
</dbReference>
<dbReference type="SUPFAM" id="SSF54211">
    <property type="entry name" value="Ribosomal protein S5 domain 2-like"/>
    <property type="match status" value="1"/>
</dbReference>
<dbReference type="PANTHER" id="PTHR43261:SF1">
    <property type="entry name" value="RIBOSOME-RELEASING FACTOR 2, MITOCHONDRIAL"/>
    <property type="match status" value="1"/>
</dbReference>
<dbReference type="PANTHER" id="PTHR43261">
    <property type="entry name" value="TRANSLATION ELONGATION FACTOR G-RELATED"/>
    <property type="match status" value="1"/>
</dbReference>
<dbReference type="RefSeq" id="XP_016641020.1">
    <property type="nucleotide sequence ID" value="XM_016789193.1"/>
</dbReference>
<dbReference type="Gene3D" id="3.30.70.240">
    <property type="match status" value="1"/>
</dbReference>
<dbReference type="GO" id="GO:0005759">
    <property type="term" value="C:mitochondrial matrix"/>
    <property type="evidence" value="ECO:0007669"/>
    <property type="project" value="UniProtKB-ARBA"/>
</dbReference>
<dbReference type="Pfam" id="PF00679">
    <property type="entry name" value="EFG_C"/>
    <property type="match status" value="1"/>
</dbReference>
<evidence type="ECO:0000256" key="1">
    <source>
        <dbReference type="ARBA" id="ARBA00017891"/>
    </source>
</evidence>
<dbReference type="InterPro" id="IPR035647">
    <property type="entry name" value="EFG_III/V"/>
</dbReference>
<feature type="domain" description="Tr-type G" evidence="7">
    <location>
        <begin position="54"/>
        <end position="343"/>
    </location>
</feature>
<dbReference type="Gene3D" id="3.30.70.870">
    <property type="entry name" value="Elongation Factor G (Translational Gtpase), domain 3"/>
    <property type="match status" value="1"/>
</dbReference>
<keyword evidence="3" id="KW-0648">Protein biosynthesis</keyword>
<dbReference type="InterPro" id="IPR000640">
    <property type="entry name" value="EFG_V-like"/>
</dbReference>
<dbReference type="Pfam" id="PF14492">
    <property type="entry name" value="EFG_III"/>
    <property type="match status" value="1"/>
</dbReference>
<comment type="caution">
    <text evidence="8">The sequence shown here is derived from an EMBL/GenBank/DDBJ whole genome shotgun (WGS) entry which is preliminary data.</text>
</comment>
<dbReference type="SMART" id="SM00838">
    <property type="entry name" value="EFG_C"/>
    <property type="match status" value="1"/>
</dbReference>
<dbReference type="KEGG" id="sapo:SAPIO_CDS7308"/>
<evidence type="ECO:0000256" key="3">
    <source>
        <dbReference type="ARBA" id="ARBA00022917"/>
    </source>
</evidence>
<keyword evidence="2" id="KW-0547">Nucleotide-binding</keyword>
<accession>A0A084G1K9</accession>
<dbReference type="GO" id="GO:0032790">
    <property type="term" value="P:ribosome disassembly"/>
    <property type="evidence" value="ECO:0007669"/>
    <property type="project" value="TreeGrafter"/>
</dbReference>
<evidence type="ECO:0000313" key="8">
    <source>
        <dbReference type="EMBL" id="KEZ41221.1"/>
    </source>
</evidence>
<evidence type="ECO:0000256" key="5">
    <source>
        <dbReference type="ARBA" id="ARBA00023134"/>
    </source>
</evidence>
<evidence type="ECO:0000256" key="4">
    <source>
        <dbReference type="ARBA" id="ARBA00023128"/>
    </source>
</evidence>
<dbReference type="GeneID" id="27726380"/>
<reference evidence="8 9" key="1">
    <citation type="journal article" date="2014" name="Genome Announc.">
        <title>Draft genome sequence of the pathogenic fungus Scedosporium apiospermum.</title>
        <authorList>
            <person name="Vandeputte P."/>
            <person name="Ghamrawi S."/>
            <person name="Rechenmann M."/>
            <person name="Iltis A."/>
            <person name="Giraud S."/>
            <person name="Fleury M."/>
            <person name="Thornton C."/>
            <person name="Delhaes L."/>
            <person name="Meyer W."/>
            <person name="Papon N."/>
            <person name="Bouchara J.P."/>
        </authorList>
    </citation>
    <scope>NUCLEOTIDE SEQUENCE [LARGE SCALE GENOMIC DNA]</scope>
    <source>
        <strain evidence="8 9">IHEM 14462</strain>
    </source>
</reference>
<dbReference type="HOGENOM" id="CLU_002794_4_1_1"/>
<dbReference type="EMBL" id="JOWA01000110">
    <property type="protein sequence ID" value="KEZ41221.1"/>
    <property type="molecule type" value="Genomic_DNA"/>
</dbReference>
<dbReference type="NCBIfam" id="TIGR00231">
    <property type="entry name" value="small_GTP"/>
    <property type="match status" value="1"/>
</dbReference>
<dbReference type="Proteomes" id="UP000028545">
    <property type="component" value="Unassembled WGS sequence"/>
</dbReference>
<keyword evidence="4" id="KW-0496">Mitochondrion</keyword>
<gene>
    <name evidence="8" type="ORF">SAPIO_CDS7308</name>
</gene>
<dbReference type="InterPro" id="IPR020568">
    <property type="entry name" value="Ribosomal_Su5_D2-typ_SF"/>
</dbReference>
<dbReference type="OrthoDB" id="198619at2759"/>
<name>A0A084G1K9_PSEDA</name>
<dbReference type="InterPro" id="IPR014721">
    <property type="entry name" value="Ribsml_uS5_D2-typ_fold_subgr"/>
</dbReference>
<dbReference type="FunFam" id="3.40.50.300:FF:000514">
    <property type="entry name" value="Ribosome-releasing factor 2, mitochondrial"/>
    <property type="match status" value="1"/>
</dbReference>
<dbReference type="InterPro" id="IPR035649">
    <property type="entry name" value="EFG_V"/>
</dbReference>
<evidence type="ECO:0000259" key="7">
    <source>
        <dbReference type="PROSITE" id="PS51722"/>
    </source>
</evidence>
<sequence length="820" mass="89967">MTITASAWLMQGIIRQNPRLRLTSRLFGRGFSCSLVSRQVHIPATQISPGSHVKDIRNIGIIAHVDAGKTTTTERMLYCSGFSARQGRVDEGSTVTDFLELEREKGITIQSAAVTFHWPPAADCPPGIHPRIINLIDTPGHQDFRFEVDRCLPVLDGAVCIIDGVEGVEAHTERVWSSAQEHSIPRIVFVNKLDRDGASFRRSVVDIGTRLNCMPIVCQIPWYNKEEDFTGVVDVLSRTVFQWADRKLTVSPFTPEMDPNLAKELDLARENLIAVLADHDEVIMDLFLEAPETITNQHIKDAIRRVVSTGDGAVVPVFAGASLRSIGVEPLLDAVVDYLPSPDERPEVVVRSGTKNLPLSEVLKKTVDRGGHQRLAAVASVFKVFNHPKEGLLSFVRIYAGHLPKNAAPWNTHMLQVERPMGLVQIDAAKTHNIDQLGTGQIGALRGLKFARTGDTLITTVGHKAVPDEAKHIQIRPPEIPPPVAFLAIDPFGLVAANELQTALQNTSREDPSLRWSRDEKTDQFIIQGMGKLHLDVIVHGLKQKYKIDAAFGDIEVDYKEYLSSPTRSHEAVFDRVLANKAGTVVCSAVLEPIEEHHRGSLLESTVEREGNIFHIQIPLPESGDLPFNPEESRQQMLNGAIAALARGPRRGSPVHGCHITLTLDIEATKTPSGGHFSGAARRAVQDALKDAYTKGQIGILEPIMKVIITCPESAAGVVQHDISAAAGGHVLEVKDLSGEIVTEGSVDVSSIYAPPDPYDAITSLKKKSTMRRVQITAKVPFKEMIDYDSHLRSKTGGRHSMTMSFDSLAKVTGYRDKNV</sequence>
<dbReference type="VEuPathDB" id="FungiDB:SAPIO_CDS7308"/>
<dbReference type="CDD" id="cd03713">
    <property type="entry name" value="EFG_mtEFG_C"/>
    <property type="match status" value="1"/>
</dbReference>
<dbReference type="Gene3D" id="3.30.230.10">
    <property type="match status" value="1"/>
</dbReference>
<dbReference type="InterPro" id="IPR009000">
    <property type="entry name" value="Transl_B-barrel_sf"/>
</dbReference>
<proteinExistence type="predicted"/>
<dbReference type="Pfam" id="PF00009">
    <property type="entry name" value="GTP_EFTU"/>
    <property type="match status" value="1"/>
</dbReference>
<dbReference type="SUPFAM" id="SSF50447">
    <property type="entry name" value="Translation proteins"/>
    <property type="match status" value="1"/>
</dbReference>
<comment type="function">
    <text evidence="6">Catalyzes the GTP-dependent ribosomal translocation step during translation elongation. During this step, the ribosome changes from the pre-translocational (PRE) to the post-translocational (POST) state as the newly formed A-site-bound peptidyl-tRNA and P-site-bound deacylated tRNA move to the P and E sites, respectively. Catalyzes the coordinated movement of the two tRNA molecules, the mRNA and conformational changes in the ribosome.</text>
</comment>
<dbReference type="Gene3D" id="2.40.30.10">
    <property type="entry name" value="Translation factors"/>
    <property type="match status" value="1"/>
</dbReference>
<dbReference type="SUPFAM" id="SSF52540">
    <property type="entry name" value="P-loop containing nucleoside triphosphate hydrolases"/>
    <property type="match status" value="1"/>
</dbReference>
<dbReference type="GO" id="GO:0051881">
    <property type="term" value="P:regulation of mitochondrial membrane potential"/>
    <property type="evidence" value="ECO:0007669"/>
    <property type="project" value="EnsemblFungi"/>
</dbReference>
<dbReference type="AlphaFoldDB" id="A0A084G1K9"/>
<dbReference type="PROSITE" id="PS00301">
    <property type="entry name" value="G_TR_1"/>
    <property type="match status" value="1"/>
</dbReference>
<dbReference type="GO" id="GO:0032543">
    <property type="term" value="P:mitochondrial translation"/>
    <property type="evidence" value="ECO:0007669"/>
    <property type="project" value="TreeGrafter"/>
</dbReference>
<dbReference type="Gene3D" id="3.40.50.300">
    <property type="entry name" value="P-loop containing nucleotide triphosphate hydrolases"/>
    <property type="match status" value="1"/>
</dbReference>
<dbReference type="InterPro" id="IPR041095">
    <property type="entry name" value="EFG_II"/>
</dbReference>
<keyword evidence="9" id="KW-1185">Reference proteome</keyword>